<comment type="caution">
    <text evidence="1">The sequence shown here is derived from an EMBL/GenBank/DDBJ whole genome shotgun (WGS) entry which is preliminary data.</text>
</comment>
<dbReference type="EMBL" id="CAJNNW010035107">
    <property type="protein sequence ID" value="CAE8725652.1"/>
    <property type="molecule type" value="Genomic_DNA"/>
</dbReference>
<gene>
    <name evidence="1" type="ORF">PGLA2088_LOCUS44222</name>
</gene>
<evidence type="ECO:0000313" key="2">
    <source>
        <dbReference type="Proteomes" id="UP000626109"/>
    </source>
</evidence>
<sequence>VTRPCVCSGFPDCAWVTNSFGTASCRQGTTGVPCSSCGQQDHCGVTQCGLASSACACASSPAGCHWSAPTRECVEGAGVTPCSACATQSQCSTPVVVSVTPLAGTLLEMPRDMQIQVSFDRKVWLTGFGSTAFQCSEQAVPFSVPKEQAATSGNMLVVGINSLLQASFTDVRTCYLVLGAGTVADTDGVPFLGMKVGEYSFRLGDTIAPSISGFKPVNGKTDVTFGQSLTVLFSERLAFHD</sequence>
<organism evidence="1 2">
    <name type="scientific">Polarella glacialis</name>
    <name type="common">Dinoflagellate</name>
    <dbReference type="NCBI Taxonomy" id="89957"/>
    <lineage>
        <taxon>Eukaryota</taxon>
        <taxon>Sar</taxon>
        <taxon>Alveolata</taxon>
        <taxon>Dinophyceae</taxon>
        <taxon>Suessiales</taxon>
        <taxon>Suessiaceae</taxon>
        <taxon>Polarella</taxon>
    </lineage>
</organism>
<proteinExistence type="predicted"/>
<evidence type="ECO:0000313" key="1">
    <source>
        <dbReference type="EMBL" id="CAE8725652.1"/>
    </source>
</evidence>
<dbReference type="Proteomes" id="UP000626109">
    <property type="component" value="Unassembled WGS sequence"/>
</dbReference>
<reference evidence="1" key="1">
    <citation type="submission" date="2021-02" db="EMBL/GenBank/DDBJ databases">
        <authorList>
            <person name="Dougan E. K."/>
            <person name="Rhodes N."/>
            <person name="Thang M."/>
            <person name="Chan C."/>
        </authorList>
    </citation>
    <scope>NUCLEOTIDE SEQUENCE</scope>
</reference>
<name>A0A813LBG5_POLGL</name>
<feature type="non-terminal residue" evidence="1">
    <location>
        <position position="1"/>
    </location>
</feature>
<accession>A0A813LBG5</accession>
<dbReference type="AlphaFoldDB" id="A0A813LBG5"/>
<feature type="non-terminal residue" evidence="1">
    <location>
        <position position="241"/>
    </location>
</feature>
<protein>
    <submittedName>
        <fullName evidence="1">Uncharacterized protein</fullName>
    </submittedName>
</protein>